<feature type="transmembrane region" description="Helical" evidence="1">
    <location>
        <begin position="24"/>
        <end position="43"/>
    </location>
</feature>
<feature type="transmembrane region" description="Helical" evidence="1">
    <location>
        <begin position="49"/>
        <end position="75"/>
    </location>
</feature>
<organism evidence="2 3">
    <name type="scientific">Deinococcus peraridilitoris (strain DSM 19664 / LMG 22246 / CIP 109416 / KR-200)</name>
    <dbReference type="NCBI Taxonomy" id="937777"/>
    <lineage>
        <taxon>Bacteria</taxon>
        <taxon>Thermotogati</taxon>
        <taxon>Deinococcota</taxon>
        <taxon>Deinococci</taxon>
        <taxon>Deinococcales</taxon>
        <taxon>Deinococcaceae</taxon>
        <taxon>Deinococcus</taxon>
    </lineage>
</organism>
<evidence type="ECO:0000313" key="3">
    <source>
        <dbReference type="Proteomes" id="UP000010467"/>
    </source>
</evidence>
<feature type="transmembrane region" description="Helical" evidence="1">
    <location>
        <begin position="142"/>
        <end position="162"/>
    </location>
</feature>
<evidence type="ECO:0008006" key="4">
    <source>
        <dbReference type="Google" id="ProtNLM"/>
    </source>
</evidence>
<feature type="transmembrane region" description="Helical" evidence="1">
    <location>
        <begin position="96"/>
        <end position="122"/>
    </location>
</feature>
<dbReference type="OrthoDB" id="72389at2"/>
<dbReference type="STRING" id="937777.Deipe_1253"/>
<dbReference type="KEGG" id="dpd:Deipe_1253"/>
<gene>
    <name evidence="2" type="ordered locus">Deipe_1253</name>
</gene>
<feature type="transmembrane region" description="Helical" evidence="1">
    <location>
        <begin position="169"/>
        <end position="188"/>
    </location>
</feature>
<keyword evidence="1" id="KW-0472">Membrane</keyword>
<protein>
    <recommendedName>
        <fullName evidence="4">ABC-type transport system involved in multi-copper enzyme maturation, permease component</fullName>
    </recommendedName>
</protein>
<dbReference type="HOGENOM" id="CLU_1154953_0_0_0"/>
<sequence>MTELQLRPWRTFGQLFAQEVRAKGGVLLLGVVIVLLLDAFIAWRVTNPYLQALVALIVALAPVLYWVFGGFAAFWNEFSSGAHLLLRSVPASGITVVAAKYVWLLIELAVLFTLLLGSALYFVNGAIPLSEVQLSSEVALRLGLFSLTALLVPPAIALAASVVGRASRLNLLSAFLAFVLLWWAYALLSGAASGLETLGSFALNFARLPGELCPEGQDCFVRVNGALLLFQPAFAGLLLWIAGRTFDGMDS</sequence>
<dbReference type="PATRIC" id="fig|937777.3.peg.1253"/>
<reference evidence="3" key="1">
    <citation type="submission" date="2012-03" db="EMBL/GenBank/DDBJ databases">
        <title>Complete sequence of chromosome of Deinococcus peraridilitoris DSM 19664.</title>
        <authorList>
            <person name="Lucas S."/>
            <person name="Copeland A."/>
            <person name="Lapidus A."/>
            <person name="Glavina del Rio T."/>
            <person name="Dalin E."/>
            <person name="Tice H."/>
            <person name="Bruce D."/>
            <person name="Goodwin L."/>
            <person name="Pitluck S."/>
            <person name="Peters L."/>
            <person name="Mikhailova N."/>
            <person name="Lu M."/>
            <person name="Kyrpides N."/>
            <person name="Mavromatis K."/>
            <person name="Ivanova N."/>
            <person name="Brettin T."/>
            <person name="Detter J.C."/>
            <person name="Han C."/>
            <person name="Larimer F."/>
            <person name="Land M."/>
            <person name="Hauser L."/>
            <person name="Markowitz V."/>
            <person name="Cheng J.-F."/>
            <person name="Hugenholtz P."/>
            <person name="Woyke T."/>
            <person name="Wu D."/>
            <person name="Pukall R."/>
            <person name="Steenblock K."/>
            <person name="Brambilla E."/>
            <person name="Klenk H.-P."/>
            <person name="Eisen J.A."/>
        </authorList>
    </citation>
    <scope>NUCLEOTIDE SEQUENCE [LARGE SCALE GENOMIC DNA]</scope>
    <source>
        <strain evidence="3">DSM 19664 / LMG 22246 / CIP 109416 / KR-200</strain>
    </source>
</reference>
<name>K9ZYS6_DEIPD</name>
<keyword evidence="1" id="KW-0812">Transmembrane</keyword>
<dbReference type="RefSeq" id="WP_015235111.1">
    <property type="nucleotide sequence ID" value="NC_019793.1"/>
</dbReference>
<accession>K9ZYS6</accession>
<dbReference type="EMBL" id="CP003382">
    <property type="protein sequence ID" value="AFZ66803.1"/>
    <property type="molecule type" value="Genomic_DNA"/>
</dbReference>
<evidence type="ECO:0000256" key="1">
    <source>
        <dbReference type="SAM" id="Phobius"/>
    </source>
</evidence>
<keyword evidence="1" id="KW-1133">Transmembrane helix</keyword>
<keyword evidence="3" id="KW-1185">Reference proteome</keyword>
<evidence type="ECO:0000313" key="2">
    <source>
        <dbReference type="EMBL" id="AFZ66803.1"/>
    </source>
</evidence>
<dbReference type="AlphaFoldDB" id="K9ZYS6"/>
<proteinExistence type="predicted"/>
<dbReference type="Proteomes" id="UP000010467">
    <property type="component" value="Chromosome"/>
</dbReference>
<feature type="transmembrane region" description="Helical" evidence="1">
    <location>
        <begin position="225"/>
        <end position="243"/>
    </location>
</feature>